<dbReference type="EMBL" id="BGPR01026388">
    <property type="protein sequence ID" value="GBN96069.1"/>
    <property type="molecule type" value="Genomic_DNA"/>
</dbReference>
<gene>
    <name evidence="2" type="ORF">AVEN_23235_1</name>
</gene>
<sequence>GTNVVQPDDGGATPRHQRIESVSRALPPQDDDAGGSVTGAGPQCRCQIDHVAVACLHGGQVDEPGRADARHRVTVGRGSRVVDARRPASENLGYPDSFTLPLVAIQDHSFASSAYPESRIIFW</sequence>
<keyword evidence="3" id="KW-1185">Reference proteome</keyword>
<evidence type="ECO:0000256" key="1">
    <source>
        <dbReference type="SAM" id="MobiDB-lite"/>
    </source>
</evidence>
<reference evidence="2 3" key="1">
    <citation type="journal article" date="2019" name="Sci. Rep.">
        <title>Orb-weaving spider Araneus ventricosus genome elucidates the spidroin gene catalogue.</title>
        <authorList>
            <person name="Kono N."/>
            <person name="Nakamura H."/>
            <person name="Ohtoshi R."/>
            <person name="Moran D.A.P."/>
            <person name="Shinohara A."/>
            <person name="Yoshida Y."/>
            <person name="Fujiwara M."/>
            <person name="Mori M."/>
            <person name="Tomita M."/>
            <person name="Arakawa K."/>
        </authorList>
    </citation>
    <scope>NUCLEOTIDE SEQUENCE [LARGE SCALE GENOMIC DNA]</scope>
</reference>
<dbReference type="Proteomes" id="UP000499080">
    <property type="component" value="Unassembled WGS sequence"/>
</dbReference>
<dbReference type="AlphaFoldDB" id="A0A4Y2T9I6"/>
<evidence type="ECO:0000313" key="3">
    <source>
        <dbReference type="Proteomes" id="UP000499080"/>
    </source>
</evidence>
<evidence type="ECO:0000313" key="2">
    <source>
        <dbReference type="EMBL" id="GBN96069.1"/>
    </source>
</evidence>
<feature type="non-terminal residue" evidence="2">
    <location>
        <position position="1"/>
    </location>
</feature>
<protein>
    <submittedName>
        <fullName evidence="2">Uncharacterized protein</fullName>
    </submittedName>
</protein>
<accession>A0A4Y2T9I6</accession>
<organism evidence="2 3">
    <name type="scientific">Araneus ventricosus</name>
    <name type="common">Orbweaver spider</name>
    <name type="synonym">Epeira ventricosa</name>
    <dbReference type="NCBI Taxonomy" id="182803"/>
    <lineage>
        <taxon>Eukaryota</taxon>
        <taxon>Metazoa</taxon>
        <taxon>Ecdysozoa</taxon>
        <taxon>Arthropoda</taxon>
        <taxon>Chelicerata</taxon>
        <taxon>Arachnida</taxon>
        <taxon>Araneae</taxon>
        <taxon>Araneomorphae</taxon>
        <taxon>Entelegynae</taxon>
        <taxon>Araneoidea</taxon>
        <taxon>Araneidae</taxon>
        <taxon>Araneus</taxon>
    </lineage>
</organism>
<name>A0A4Y2T9I6_ARAVE</name>
<proteinExistence type="predicted"/>
<comment type="caution">
    <text evidence="2">The sequence shown here is derived from an EMBL/GenBank/DDBJ whole genome shotgun (WGS) entry which is preliminary data.</text>
</comment>
<feature type="region of interest" description="Disordered" evidence="1">
    <location>
        <begin position="1"/>
        <end position="41"/>
    </location>
</feature>